<evidence type="ECO:0000256" key="7">
    <source>
        <dbReference type="ARBA" id="ARBA00023136"/>
    </source>
</evidence>
<dbReference type="InterPro" id="IPR007387">
    <property type="entry name" value="TRAP_DctQ"/>
</dbReference>
<dbReference type="PANTHER" id="PTHR35011">
    <property type="entry name" value="2,3-DIKETO-L-GULONATE TRAP TRANSPORTER SMALL PERMEASE PROTEIN YIAM"/>
    <property type="match status" value="1"/>
</dbReference>
<evidence type="ECO:0000259" key="9">
    <source>
        <dbReference type="Pfam" id="PF04290"/>
    </source>
</evidence>
<gene>
    <name evidence="10" type="ORF">METZ01_LOCUS145543</name>
</gene>
<dbReference type="GO" id="GO:0015740">
    <property type="term" value="P:C4-dicarboxylate transport"/>
    <property type="evidence" value="ECO:0007669"/>
    <property type="project" value="TreeGrafter"/>
</dbReference>
<organism evidence="10">
    <name type="scientific">marine metagenome</name>
    <dbReference type="NCBI Taxonomy" id="408172"/>
    <lineage>
        <taxon>unclassified sequences</taxon>
        <taxon>metagenomes</taxon>
        <taxon>ecological metagenomes</taxon>
    </lineage>
</organism>
<dbReference type="AlphaFoldDB" id="A0A381ZU13"/>
<evidence type="ECO:0000256" key="4">
    <source>
        <dbReference type="ARBA" id="ARBA00022519"/>
    </source>
</evidence>
<reference evidence="10" key="1">
    <citation type="submission" date="2018-05" db="EMBL/GenBank/DDBJ databases">
        <authorList>
            <person name="Lanie J.A."/>
            <person name="Ng W.-L."/>
            <person name="Kazmierczak K.M."/>
            <person name="Andrzejewski T.M."/>
            <person name="Davidsen T.M."/>
            <person name="Wayne K.J."/>
            <person name="Tettelin H."/>
            <person name="Glass J.I."/>
            <person name="Rusch D."/>
            <person name="Podicherti R."/>
            <person name="Tsui H.-C.T."/>
            <person name="Winkler M.E."/>
        </authorList>
    </citation>
    <scope>NUCLEOTIDE SEQUENCE</scope>
</reference>
<dbReference type="EMBL" id="UINC01022643">
    <property type="protein sequence ID" value="SVA92689.1"/>
    <property type="molecule type" value="Genomic_DNA"/>
</dbReference>
<comment type="subcellular location">
    <subcellularLocation>
        <location evidence="1">Cell inner membrane</location>
        <topology evidence="1">Multi-pass membrane protein</topology>
    </subcellularLocation>
</comment>
<keyword evidence="2" id="KW-0813">Transport</keyword>
<keyword evidence="6 8" id="KW-1133">Transmembrane helix</keyword>
<evidence type="ECO:0000256" key="8">
    <source>
        <dbReference type="SAM" id="Phobius"/>
    </source>
</evidence>
<evidence type="ECO:0000256" key="3">
    <source>
        <dbReference type="ARBA" id="ARBA00022475"/>
    </source>
</evidence>
<keyword evidence="3" id="KW-1003">Cell membrane</keyword>
<evidence type="ECO:0000313" key="10">
    <source>
        <dbReference type="EMBL" id="SVA92689.1"/>
    </source>
</evidence>
<feature type="transmembrane region" description="Helical" evidence="8">
    <location>
        <begin position="128"/>
        <end position="147"/>
    </location>
</feature>
<keyword evidence="7 8" id="KW-0472">Membrane</keyword>
<feature type="transmembrane region" description="Helical" evidence="8">
    <location>
        <begin position="12"/>
        <end position="32"/>
    </location>
</feature>
<protein>
    <recommendedName>
        <fullName evidence="9">Tripartite ATP-independent periplasmic transporters DctQ component domain-containing protein</fullName>
    </recommendedName>
</protein>
<feature type="non-terminal residue" evidence="10">
    <location>
        <position position="1"/>
    </location>
</feature>
<feature type="transmembrane region" description="Helical" evidence="8">
    <location>
        <begin position="84"/>
        <end position="106"/>
    </location>
</feature>
<evidence type="ECO:0000256" key="1">
    <source>
        <dbReference type="ARBA" id="ARBA00004429"/>
    </source>
</evidence>
<name>A0A381ZU13_9ZZZZ</name>
<keyword evidence="4" id="KW-0997">Cell inner membrane</keyword>
<accession>A0A381ZU13</accession>
<dbReference type="PANTHER" id="PTHR35011:SF10">
    <property type="entry name" value="TRAP TRANSPORTER SMALL PERMEASE PROTEIN"/>
    <property type="match status" value="1"/>
</dbReference>
<dbReference type="InterPro" id="IPR055348">
    <property type="entry name" value="DctQ"/>
</dbReference>
<feature type="domain" description="Tripartite ATP-independent periplasmic transporters DctQ component" evidence="9">
    <location>
        <begin position="23"/>
        <end position="153"/>
    </location>
</feature>
<proteinExistence type="predicted"/>
<dbReference type="GO" id="GO:0005886">
    <property type="term" value="C:plasma membrane"/>
    <property type="evidence" value="ECO:0007669"/>
    <property type="project" value="UniProtKB-SubCell"/>
</dbReference>
<evidence type="ECO:0000256" key="5">
    <source>
        <dbReference type="ARBA" id="ARBA00022692"/>
    </source>
</evidence>
<dbReference type="GO" id="GO:0022857">
    <property type="term" value="F:transmembrane transporter activity"/>
    <property type="evidence" value="ECO:0007669"/>
    <property type="project" value="TreeGrafter"/>
</dbReference>
<evidence type="ECO:0000256" key="2">
    <source>
        <dbReference type="ARBA" id="ARBA00022448"/>
    </source>
</evidence>
<feature type="transmembrane region" description="Helical" evidence="8">
    <location>
        <begin position="44"/>
        <end position="64"/>
    </location>
</feature>
<evidence type="ECO:0000256" key="6">
    <source>
        <dbReference type="ARBA" id="ARBA00022989"/>
    </source>
</evidence>
<sequence>VKILNWIDRATVFVSVTGLVTLTTLVCASVMGRYLFAMPIPDDLVFSEFLMVFIVFLPLSSVQAAREHVFVTIFTEWMPNRKKVVLETFGVFVGLIAFTIVGAAVYTDFQESYDIQAYVEGPLELVEWPAKLALFFGIGLFAIRLLVDLVQSVHGIIYDTATATRSEEDRVLDAEL</sequence>
<keyword evidence="5 8" id="KW-0812">Transmembrane</keyword>
<dbReference type="Pfam" id="PF04290">
    <property type="entry name" value="DctQ"/>
    <property type="match status" value="1"/>
</dbReference>